<dbReference type="SUPFAM" id="SSF56300">
    <property type="entry name" value="Metallo-dependent phosphatases"/>
    <property type="match status" value="1"/>
</dbReference>
<dbReference type="STRING" id="1314800.A0A1B7N693"/>
<evidence type="ECO:0000313" key="1">
    <source>
        <dbReference type="EMBL" id="OAX40377.1"/>
    </source>
</evidence>
<dbReference type="InParanoid" id="A0A1B7N693"/>
<dbReference type="AlphaFoldDB" id="A0A1B7N693"/>
<dbReference type="Gene3D" id="3.60.21.10">
    <property type="match status" value="1"/>
</dbReference>
<dbReference type="PANTHER" id="PTHR12905">
    <property type="entry name" value="METALLOPHOSPHOESTERASE"/>
    <property type="match status" value="1"/>
</dbReference>
<proteinExistence type="predicted"/>
<name>A0A1B7N693_9AGAM</name>
<evidence type="ECO:0000313" key="2">
    <source>
        <dbReference type="Proteomes" id="UP000092154"/>
    </source>
</evidence>
<sequence>MEAVQVELLACICPRSYVGVSRGSHGPSTPYASLILTTSTYLPALIQPGDVLIHAGDLIHCGTPSELRVTFDWLVSFPHKHKIVKASNHNTYLQTHERRLWAHCWRERGIIYLEDKSYTIQVHSHTFNIFGSPCTPRHGNFAFQYTCAGMTGSPPHGRWSIIPDDTHILVAHEHPHGHLDLTGLGCRVPPARLLMLPVFGHVHGGRGIEVLLWNPVHQNSGVRTISVNSSVVGGSRDGDVRSPIVIDI</sequence>
<dbReference type="InterPro" id="IPR029052">
    <property type="entry name" value="Metallo-depent_PP-like"/>
</dbReference>
<dbReference type="OrthoDB" id="630188at2759"/>
<accession>A0A1B7N693</accession>
<dbReference type="EMBL" id="KV448214">
    <property type="protein sequence ID" value="OAX40377.1"/>
    <property type="molecule type" value="Genomic_DNA"/>
</dbReference>
<gene>
    <name evidence="1" type="ORF">K503DRAFT_791429</name>
</gene>
<protein>
    <recommendedName>
        <fullName evidence="3">Calcineurin-like phosphoesterase domain-containing protein</fullName>
    </recommendedName>
</protein>
<keyword evidence="2" id="KW-1185">Reference proteome</keyword>
<reference evidence="1 2" key="1">
    <citation type="submission" date="2016-06" db="EMBL/GenBank/DDBJ databases">
        <title>Comparative genomics of the ectomycorrhizal sister species Rhizopogon vinicolor and Rhizopogon vesiculosus (Basidiomycota: Boletales) reveals a divergence of the mating type B locus.</title>
        <authorList>
            <consortium name="DOE Joint Genome Institute"/>
            <person name="Mujic A.B."/>
            <person name="Kuo A."/>
            <person name="Tritt A."/>
            <person name="Lipzen A."/>
            <person name="Chen C."/>
            <person name="Johnson J."/>
            <person name="Sharma A."/>
            <person name="Barry K."/>
            <person name="Grigoriev I.V."/>
            <person name="Spatafora J.W."/>
        </authorList>
    </citation>
    <scope>NUCLEOTIDE SEQUENCE [LARGE SCALE GENOMIC DNA]</scope>
    <source>
        <strain evidence="1 2">AM-OR11-026</strain>
    </source>
</reference>
<dbReference type="Proteomes" id="UP000092154">
    <property type="component" value="Unassembled WGS sequence"/>
</dbReference>
<evidence type="ECO:0008006" key="3">
    <source>
        <dbReference type="Google" id="ProtNLM"/>
    </source>
</evidence>
<organism evidence="1 2">
    <name type="scientific">Rhizopogon vinicolor AM-OR11-026</name>
    <dbReference type="NCBI Taxonomy" id="1314800"/>
    <lineage>
        <taxon>Eukaryota</taxon>
        <taxon>Fungi</taxon>
        <taxon>Dikarya</taxon>
        <taxon>Basidiomycota</taxon>
        <taxon>Agaricomycotina</taxon>
        <taxon>Agaricomycetes</taxon>
        <taxon>Agaricomycetidae</taxon>
        <taxon>Boletales</taxon>
        <taxon>Suillineae</taxon>
        <taxon>Rhizopogonaceae</taxon>
        <taxon>Rhizopogon</taxon>
    </lineage>
</organism>
<dbReference type="PANTHER" id="PTHR12905:SF28">
    <property type="entry name" value="RHAMNOGALACTURONATE LYASE C-RELATED"/>
    <property type="match status" value="1"/>
</dbReference>
<dbReference type="InterPro" id="IPR051693">
    <property type="entry name" value="UPF0046_metallophosphoest"/>
</dbReference>